<accession>A0AAD8ZF56</accession>
<dbReference type="InterPro" id="IPR043128">
    <property type="entry name" value="Rev_trsase/Diguanyl_cyclase"/>
</dbReference>
<dbReference type="EMBL" id="JAROKS010000014">
    <property type="protein sequence ID" value="KAK1796928.1"/>
    <property type="molecule type" value="Genomic_DNA"/>
</dbReference>
<proteinExistence type="predicted"/>
<dbReference type="InterPro" id="IPR043502">
    <property type="entry name" value="DNA/RNA_pol_sf"/>
</dbReference>
<dbReference type="PANTHER" id="PTHR34072:SF52">
    <property type="entry name" value="RIBONUCLEASE H"/>
    <property type="match status" value="1"/>
</dbReference>
<gene>
    <name evidence="2" type="ORF">P4O66_000897</name>
</gene>
<dbReference type="AlphaFoldDB" id="A0AAD8ZF56"/>
<dbReference type="Pfam" id="PF17919">
    <property type="entry name" value="RT_RNaseH_2"/>
    <property type="match status" value="1"/>
</dbReference>
<dbReference type="InterPro" id="IPR041577">
    <property type="entry name" value="RT_RNaseH_2"/>
</dbReference>
<evidence type="ECO:0000259" key="1">
    <source>
        <dbReference type="Pfam" id="PF17919"/>
    </source>
</evidence>
<comment type="caution">
    <text evidence="2">The sequence shown here is derived from an EMBL/GenBank/DDBJ whole genome shotgun (WGS) entry which is preliminary data.</text>
</comment>
<evidence type="ECO:0000313" key="2">
    <source>
        <dbReference type="EMBL" id="KAK1796928.1"/>
    </source>
</evidence>
<evidence type="ECO:0000313" key="3">
    <source>
        <dbReference type="Proteomes" id="UP001239994"/>
    </source>
</evidence>
<name>A0AAD8ZF56_9TELE</name>
<dbReference type="Gene3D" id="3.30.70.270">
    <property type="match status" value="1"/>
</dbReference>
<feature type="domain" description="Reverse transcriptase/retrotransposon-derived protein RNase H-like" evidence="1">
    <location>
        <begin position="76"/>
        <end position="151"/>
    </location>
</feature>
<dbReference type="PANTHER" id="PTHR34072">
    <property type="entry name" value="ENZYMATIC POLYPROTEIN-RELATED"/>
    <property type="match status" value="1"/>
</dbReference>
<sequence length="182" mass="20345">MVDEHITNVRRVFHTCTISFLGFVISHNKLCMDPTKVRAIENWPRPTSVHLVQCLLGFRNFTRKVLTRKASGWFCWSTKAQQVFNELKRHMIKASILQLPDAELPFVIEADASEVGIGAVLSQRSREDDKLHPSAYFSQCLSPSDWNYNCGRLQSTGGQTCARGVEAMAGGGKTHLPDLDGP</sequence>
<dbReference type="Proteomes" id="UP001239994">
    <property type="component" value="Unassembled WGS sequence"/>
</dbReference>
<keyword evidence="3" id="KW-1185">Reference proteome</keyword>
<protein>
    <recommendedName>
        <fullName evidence="1">Reverse transcriptase/retrotransposon-derived protein RNase H-like domain-containing protein</fullName>
    </recommendedName>
</protein>
<reference evidence="2" key="1">
    <citation type="submission" date="2023-03" db="EMBL/GenBank/DDBJ databases">
        <title>Electrophorus voltai genome.</title>
        <authorList>
            <person name="Bian C."/>
        </authorList>
    </citation>
    <scope>NUCLEOTIDE SEQUENCE</scope>
    <source>
        <strain evidence="2">CB-2022</strain>
        <tissue evidence="2">Muscle</tissue>
    </source>
</reference>
<organism evidence="2 3">
    <name type="scientific">Electrophorus voltai</name>
    <dbReference type="NCBI Taxonomy" id="2609070"/>
    <lineage>
        <taxon>Eukaryota</taxon>
        <taxon>Metazoa</taxon>
        <taxon>Chordata</taxon>
        <taxon>Craniata</taxon>
        <taxon>Vertebrata</taxon>
        <taxon>Euteleostomi</taxon>
        <taxon>Actinopterygii</taxon>
        <taxon>Neopterygii</taxon>
        <taxon>Teleostei</taxon>
        <taxon>Ostariophysi</taxon>
        <taxon>Gymnotiformes</taxon>
        <taxon>Gymnotoidei</taxon>
        <taxon>Gymnotidae</taxon>
        <taxon>Electrophorus</taxon>
    </lineage>
</organism>
<dbReference type="SUPFAM" id="SSF56672">
    <property type="entry name" value="DNA/RNA polymerases"/>
    <property type="match status" value="1"/>
</dbReference>